<dbReference type="EMBL" id="CADIJQ010000008">
    <property type="protein sequence ID" value="CAB3728616.1"/>
    <property type="molecule type" value="Genomic_DNA"/>
</dbReference>
<proteinExistence type="predicted"/>
<feature type="domain" description="SnoaL-like" evidence="2">
    <location>
        <begin position="17"/>
        <end position="107"/>
    </location>
</feature>
<dbReference type="Proteomes" id="UP000494269">
    <property type="component" value="Unassembled WGS sequence"/>
</dbReference>
<name>A0A6S7AG94_9BURK</name>
<evidence type="ECO:0000313" key="3">
    <source>
        <dbReference type="EMBL" id="CAB3728616.1"/>
    </source>
</evidence>
<evidence type="ECO:0000256" key="1">
    <source>
        <dbReference type="SAM" id="MobiDB-lite"/>
    </source>
</evidence>
<dbReference type="RefSeq" id="WP_175170992.1">
    <property type="nucleotide sequence ID" value="NZ_CADIJQ010000008.1"/>
</dbReference>
<feature type="region of interest" description="Disordered" evidence="1">
    <location>
        <begin position="115"/>
        <end position="137"/>
    </location>
</feature>
<evidence type="ECO:0000313" key="4">
    <source>
        <dbReference type="Proteomes" id="UP000494269"/>
    </source>
</evidence>
<dbReference type="InterPro" id="IPR032710">
    <property type="entry name" value="NTF2-like_dom_sf"/>
</dbReference>
<dbReference type="Gene3D" id="3.10.450.50">
    <property type="match status" value="2"/>
</dbReference>
<dbReference type="Pfam" id="PF12680">
    <property type="entry name" value="SnoaL_2"/>
    <property type="match status" value="1"/>
</dbReference>
<dbReference type="InterPro" id="IPR037401">
    <property type="entry name" value="SnoaL-like"/>
</dbReference>
<organism evidence="3 4">
    <name type="scientific">Achromobacter kerstersii</name>
    <dbReference type="NCBI Taxonomy" id="1353890"/>
    <lineage>
        <taxon>Bacteria</taxon>
        <taxon>Pseudomonadati</taxon>
        <taxon>Pseudomonadota</taxon>
        <taxon>Betaproteobacteria</taxon>
        <taxon>Burkholderiales</taxon>
        <taxon>Alcaligenaceae</taxon>
        <taxon>Achromobacter</taxon>
    </lineage>
</organism>
<protein>
    <recommendedName>
        <fullName evidence="2">SnoaL-like domain-containing protein</fullName>
    </recommendedName>
</protein>
<accession>A0A6S7AG94</accession>
<sequence>MTSIHTQADRTRELVTRAHHELFNLHNTGALERLFSPAFIEHSALVKDGIDGLFKLLHDHPAIQYDAHRVLVDGDLVALHGRYTGLDAEPLVGFDIYRVADGLIVEHWDGLVPEAAPNASGRTQLDGPTEPRTGQDTDANRALVTAFFKRALIEGDYTAFSDYGNGEGFHQHSPDIADGTTAVIDFLNQLRKDGQELKYSRTHRSVAEGDFVLTHSEGSIAGTRHAYFELWRVQDGKVAELWDAIMPVPDDRQAAHAHGIF</sequence>
<dbReference type="SUPFAM" id="SSF54427">
    <property type="entry name" value="NTF2-like"/>
    <property type="match status" value="2"/>
</dbReference>
<dbReference type="AlphaFoldDB" id="A0A6S7AG94"/>
<reference evidence="3 4" key="1">
    <citation type="submission" date="2020-04" db="EMBL/GenBank/DDBJ databases">
        <authorList>
            <person name="De Canck E."/>
        </authorList>
    </citation>
    <scope>NUCLEOTIDE SEQUENCE [LARGE SCALE GENOMIC DNA]</scope>
    <source>
        <strain evidence="3 4">LMG 3441</strain>
    </source>
</reference>
<keyword evidence="4" id="KW-1185">Reference proteome</keyword>
<gene>
    <name evidence="3" type="ORF">LMG3441_04472</name>
</gene>
<evidence type="ECO:0000259" key="2">
    <source>
        <dbReference type="Pfam" id="PF12680"/>
    </source>
</evidence>